<dbReference type="InterPro" id="IPR050306">
    <property type="entry name" value="PfkB_Carbo_kinase"/>
</dbReference>
<evidence type="ECO:0000259" key="6">
    <source>
        <dbReference type="Pfam" id="PF00294"/>
    </source>
</evidence>
<protein>
    <submittedName>
        <fullName evidence="7">Fructokinase</fullName>
        <ecNumber evidence="7">2.7.1.4</ecNumber>
    </submittedName>
</protein>
<keyword evidence="8" id="KW-1185">Reference proteome</keyword>
<evidence type="ECO:0000256" key="3">
    <source>
        <dbReference type="ARBA" id="ARBA00022741"/>
    </source>
</evidence>
<name>A0ABX0X6L1_9BACT</name>
<dbReference type="Proteomes" id="UP000770785">
    <property type="component" value="Unassembled WGS sequence"/>
</dbReference>
<evidence type="ECO:0000256" key="4">
    <source>
        <dbReference type="ARBA" id="ARBA00022777"/>
    </source>
</evidence>
<dbReference type="PROSITE" id="PS00584">
    <property type="entry name" value="PFKB_KINASES_2"/>
    <property type="match status" value="1"/>
</dbReference>
<dbReference type="RefSeq" id="WP_168035655.1">
    <property type="nucleotide sequence ID" value="NZ_JAATJH010000001.1"/>
</dbReference>
<evidence type="ECO:0000256" key="2">
    <source>
        <dbReference type="ARBA" id="ARBA00022679"/>
    </source>
</evidence>
<dbReference type="InterPro" id="IPR029056">
    <property type="entry name" value="Ribokinase-like"/>
</dbReference>
<dbReference type="SUPFAM" id="SSF53613">
    <property type="entry name" value="Ribokinase-like"/>
    <property type="match status" value="1"/>
</dbReference>
<dbReference type="EMBL" id="JAATJH010000001">
    <property type="protein sequence ID" value="NJC24852.1"/>
    <property type="molecule type" value="Genomic_DNA"/>
</dbReference>
<accession>A0ABX0X6L1</accession>
<keyword evidence="4" id="KW-0418">Kinase</keyword>
<dbReference type="EC" id="2.7.1.4" evidence="7"/>
<comment type="caution">
    <text evidence="7">The sequence shown here is derived from an EMBL/GenBank/DDBJ whole genome shotgun (WGS) entry which is preliminary data.</text>
</comment>
<evidence type="ECO:0000256" key="5">
    <source>
        <dbReference type="ARBA" id="ARBA00022840"/>
    </source>
</evidence>
<comment type="similarity">
    <text evidence="1">Belongs to the carbohydrate kinase PfkB family.</text>
</comment>
<dbReference type="InterPro" id="IPR002173">
    <property type="entry name" value="Carboh/pur_kinase_PfkB_CS"/>
</dbReference>
<evidence type="ECO:0000313" key="7">
    <source>
        <dbReference type="EMBL" id="NJC24852.1"/>
    </source>
</evidence>
<evidence type="ECO:0000313" key="8">
    <source>
        <dbReference type="Proteomes" id="UP000770785"/>
    </source>
</evidence>
<organism evidence="7 8">
    <name type="scientific">Neolewinella antarctica</name>
    <dbReference type="NCBI Taxonomy" id="442734"/>
    <lineage>
        <taxon>Bacteria</taxon>
        <taxon>Pseudomonadati</taxon>
        <taxon>Bacteroidota</taxon>
        <taxon>Saprospiria</taxon>
        <taxon>Saprospirales</taxon>
        <taxon>Lewinellaceae</taxon>
        <taxon>Neolewinella</taxon>
    </lineage>
</organism>
<keyword evidence="5" id="KW-0067">ATP-binding</keyword>
<feature type="domain" description="Carbohydrate kinase PfkB" evidence="6">
    <location>
        <begin position="8"/>
        <end position="300"/>
    </location>
</feature>
<reference evidence="7 8" key="1">
    <citation type="submission" date="2020-03" db="EMBL/GenBank/DDBJ databases">
        <title>Genomic Encyclopedia of Type Strains, Phase IV (KMG-IV): sequencing the most valuable type-strain genomes for metagenomic binning, comparative biology and taxonomic classification.</title>
        <authorList>
            <person name="Goeker M."/>
        </authorList>
    </citation>
    <scope>NUCLEOTIDE SEQUENCE [LARGE SCALE GENOMIC DNA]</scope>
    <source>
        <strain evidence="7 8">DSM 105096</strain>
    </source>
</reference>
<dbReference type="PANTHER" id="PTHR43085:SF1">
    <property type="entry name" value="PSEUDOURIDINE KINASE-RELATED"/>
    <property type="match status" value="1"/>
</dbReference>
<keyword evidence="2 7" id="KW-0808">Transferase</keyword>
<sequence>MEKSNSPEIIAIGELLIDLISTEYADDFQSADRYQRLPGGSPANLAMNLAKLGRDVGLIATVGQDDAGDLLVDAVRDAGVSTDGIARAAAPTTLILVTRSRAVSNFEPYRLADRLITRAQFERLSFKSAKVLHTTAFALSEEPARSVILGAMQEGAVAGARLSVDFNYADKLWADDRAAGLAALTKIAGAGGMVKVSEVDFERLFGEPVTAPANAAHRILKLGASLVCLTLGEEGCHILTHEESFHLPARPVDVVDTTGAGDAFWSGFLAAYLADKNLRDCALAGRAMAERKLTRVGPVTESLTVEDLLAD</sequence>
<keyword evidence="3" id="KW-0547">Nucleotide-binding</keyword>
<dbReference type="GO" id="GO:0008865">
    <property type="term" value="F:fructokinase activity"/>
    <property type="evidence" value="ECO:0007669"/>
    <property type="project" value="UniProtKB-EC"/>
</dbReference>
<dbReference type="PANTHER" id="PTHR43085">
    <property type="entry name" value="HEXOKINASE FAMILY MEMBER"/>
    <property type="match status" value="1"/>
</dbReference>
<dbReference type="Gene3D" id="3.40.1190.20">
    <property type="match status" value="1"/>
</dbReference>
<evidence type="ECO:0000256" key="1">
    <source>
        <dbReference type="ARBA" id="ARBA00010688"/>
    </source>
</evidence>
<proteinExistence type="inferred from homology"/>
<gene>
    <name evidence="7" type="ORF">GGR27_000333</name>
</gene>
<dbReference type="Pfam" id="PF00294">
    <property type="entry name" value="PfkB"/>
    <property type="match status" value="1"/>
</dbReference>
<dbReference type="CDD" id="cd01167">
    <property type="entry name" value="bac_FRK"/>
    <property type="match status" value="1"/>
</dbReference>
<dbReference type="InterPro" id="IPR011611">
    <property type="entry name" value="PfkB_dom"/>
</dbReference>